<dbReference type="Proteomes" id="UP001343492">
    <property type="component" value="Unassembled WGS sequence"/>
</dbReference>
<keyword evidence="2" id="KW-1185">Reference proteome</keyword>
<name>A0ABU7GBA0_9SPHN</name>
<dbReference type="InterPro" id="IPR008949">
    <property type="entry name" value="Isoprenoid_synthase_dom_sf"/>
</dbReference>
<comment type="caution">
    <text evidence="1">The sequence shown here is derived from an EMBL/GenBank/DDBJ whole genome shotgun (WGS) entry which is preliminary data.</text>
</comment>
<evidence type="ECO:0000313" key="2">
    <source>
        <dbReference type="Proteomes" id="UP001343492"/>
    </source>
</evidence>
<accession>A0ABU7GBA0</accession>
<evidence type="ECO:0000313" key="1">
    <source>
        <dbReference type="EMBL" id="MEE1876384.1"/>
    </source>
</evidence>
<dbReference type="SUPFAM" id="SSF48576">
    <property type="entry name" value="Terpenoid synthases"/>
    <property type="match status" value="1"/>
</dbReference>
<proteinExistence type="predicted"/>
<protein>
    <recommendedName>
        <fullName evidence="3">Phytoene synthase</fullName>
    </recommendedName>
</protein>
<organism evidence="1 2">
    <name type="scientific">Altererythrobacter litoralis</name>
    <dbReference type="NCBI Taxonomy" id="3113904"/>
    <lineage>
        <taxon>Bacteria</taxon>
        <taxon>Pseudomonadati</taxon>
        <taxon>Pseudomonadota</taxon>
        <taxon>Alphaproteobacteria</taxon>
        <taxon>Sphingomonadales</taxon>
        <taxon>Erythrobacteraceae</taxon>
        <taxon>Altererythrobacter</taxon>
    </lineage>
</organism>
<dbReference type="RefSeq" id="WP_354143489.1">
    <property type="nucleotide sequence ID" value="NZ_JAZDQV010000001.1"/>
</dbReference>
<gene>
    <name evidence="1" type="ORF">VRS74_01630</name>
</gene>
<sequence length="219" mass="23724">MDTALIAEFPPEQRMAIAHSHAVLRPMMAAWFALDRRLGQLVAKSSEPMLGQMRLAWWREALGRAVAERPSGDVTLDAVSMHWAGAEAPLLKLVEAWEEFLVADRLTGEFAARFCLGRAEPARHLTEKYGADTGERVHAAGVRWAAADAASHVRNDSERQALIAAGIGHANAAGVIPRDLRGLAVLEALALRSMKRGGRPLMEGRGAALIALRVCLLGR</sequence>
<reference evidence="1 2" key="1">
    <citation type="submission" date="2024-01" db="EMBL/GenBank/DDBJ databases">
        <title>The genome sequence of Erythrobacteraceae sp. strain 1XM1-14.</title>
        <authorList>
            <person name="Liu Y."/>
        </authorList>
    </citation>
    <scope>NUCLEOTIDE SEQUENCE [LARGE SCALE GENOMIC DNA]</scope>
    <source>
        <strain evidence="1 2">1XM1-14</strain>
    </source>
</reference>
<dbReference type="EMBL" id="JAZDQV010000001">
    <property type="protein sequence ID" value="MEE1876384.1"/>
    <property type="molecule type" value="Genomic_DNA"/>
</dbReference>
<evidence type="ECO:0008006" key="3">
    <source>
        <dbReference type="Google" id="ProtNLM"/>
    </source>
</evidence>